<proteinExistence type="predicted"/>
<evidence type="ECO:0000313" key="1">
    <source>
        <dbReference type="Proteomes" id="UP000095283"/>
    </source>
</evidence>
<accession>A0A1I7X6F1</accession>
<dbReference type="WBParaSite" id="Hba_13050">
    <property type="protein sequence ID" value="Hba_13050"/>
    <property type="gene ID" value="Hba_13050"/>
</dbReference>
<reference evidence="2" key="1">
    <citation type="submission" date="2016-11" db="UniProtKB">
        <authorList>
            <consortium name="WormBaseParasite"/>
        </authorList>
    </citation>
    <scope>IDENTIFICATION</scope>
</reference>
<evidence type="ECO:0000313" key="2">
    <source>
        <dbReference type="WBParaSite" id="Hba_13050"/>
    </source>
</evidence>
<protein>
    <submittedName>
        <fullName evidence="2">Fer2_BFD domain-containing protein</fullName>
    </submittedName>
</protein>
<name>A0A1I7X6F1_HETBA</name>
<dbReference type="AlphaFoldDB" id="A0A1I7X6F1"/>
<dbReference type="Proteomes" id="UP000095283">
    <property type="component" value="Unplaced"/>
</dbReference>
<sequence>MKVADNDKELIDGYSTCLMCSCSASVIPADAFELVGDRAVAVRTDHPDLSLEQRVKCTGDHGKA</sequence>
<keyword evidence="1" id="KW-1185">Reference proteome</keyword>
<organism evidence="1 2">
    <name type="scientific">Heterorhabditis bacteriophora</name>
    <name type="common">Entomopathogenic nematode worm</name>
    <dbReference type="NCBI Taxonomy" id="37862"/>
    <lineage>
        <taxon>Eukaryota</taxon>
        <taxon>Metazoa</taxon>
        <taxon>Ecdysozoa</taxon>
        <taxon>Nematoda</taxon>
        <taxon>Chromadorea</taxon>
        <taxon>Rhabditida</taxon>
        <taxon>Rhabditina</taxon>
        <taxon>Rhabditomorpha</taxon>
        <taxon>Strongyloidea</taxon>
        <taxon>Heterorhabditidae</taxon>
        <taxon>Heterorhabditis</taxon>
    </lineage>
</organism>